<gene>
    <name evidence="5" type="ORF">FNA46_10405</name>
</gene>
<comment type="similarity">
    <text evidence="1">Belongs to the bacterial sugar transferase family.</text>
</comment>
<comment type="caution">
    <text evidence="5">The sequence shown here is derived from an EMBL/GenBank/DDBJ whole genome shotgun (WGS) entry which is preliminary data.</text>
</comment>
<keyword evidence="2" id="KW-0270">Exopolysaccharide synthesis</keyword>
<feature type="transmembrane region" description="Helical" evidence="3">
    <location>
        <begin position="49"/>
        <end position="72"/>
    </location>
</feature>
<dbReference type="EMBL" id="VJMG01000023">
    <property type="protein sequence ID" value="TRL39187.1"/>
    <property type="molecule type" value="Genomic_DNA"/>
</dbReference>
<keyword evidence="6" id="KW-1185">Reference proteome</keyword>
<keyword evidence="5" id="KW-0808">Transferase</keyword>
<sequence>MHKEQSVVSLGGGHLLWDYDDAPGAGLGFASRTRFSRAFHLSAKRLLDVAVSLGALIVLAPLLLSVALMIRLESRGPVLFRQTRWGQGCKPIRVYKFRSMYVERCDPTGVAQTIKDDPRITRVGRVIRRTNIDELPQLLNVLKGEMSLVGPRCHAIGMLAAGIPYEDLVQDYHRRHLMKPGITGLAQMRGLRGPTDRPSKARARIACDLHYVDNFSIWMDLKIILGTIRSELTSGQGF</sequence>
<accession>A0A549TBD2</accession>
<proteinExistence type="inferred from homology"/>
<dbReference type="Pfam" id="PF02397">
    <property type="entry name" value="Bac_transf"/>
    <property type="match status" value="1"/>
</dbReference>
<keyword evidence="3" id="KW-0472">Membrane</keyword>
<dbReference type="AlphaFoldDB" id="A0A549TBD2"/>
<feature type="domain" description="Bacterial sugar transferase" evidence="4">
    <location>
        <begin position="44"/>
        <end position="230"/>
    </location>
</feature>
<dbReference type="PANTHER" id="PTHR30576">
    <property type="entry name" value="COLANIC BIOSYNTHESIS UDP-GLUCOSE LIPID CARRIER TRANSFERASE"/>
    <property type="match status" value="1"/>
</dbReference>
<dbReference type="PANTHER" id="PTHR30576:SF0">
    <property type="entry name" value="UNDECAPRENYL-PHOSPHATE N-ACETYLGALACTOSAMINYL 1-PHOSPHATE TRANSFERASE-RELATED"/>
    <property type="match status" value="1"/>
</dbReference>
<dbReference type="GO" id="GO:0016780">
    <property type="term" value="F:phosphotransferase activity, for other substituted phosphate groups"/>
    <property type="evidence" value="ECO:0007669"/>
    <property type="project" value="TreeGrafter"/>
</dbReference>
<evidence type="ECO:0000256" key="3">
    <source>
        <dbReference type="SAM" id="Phobius"/>
    </source>
</evidence>
<reference evidence="5 6" key="1">
    <citation type="submission" date="2019-07" db="EMBL/GenBank/DDBJ databases">
        <title>Ln-dependent methylotrophs.</title>
        <authorList>
            <person name="Tani A."/>
        </authorList>
    </citation>
    <scope>NUCLEOTIDE SEQUENCE [LARGE SCALE GENOMIC DNA]</scope>
    <source>
        <strain evidence="5 6">SM12</strain>
    </source>
</reference>
<evidence type="ECO:0000256" key="1">
    <source>
        <dbReference type="ARBA" id="ARBA00006464"/>
    </source>
</evidence>
<evidence type="ECO:0000256" key="2">
    <source>
        <dbReference type="ARBA" id="ARBA00023169"/>
    </source>
</evidence>
<evidence type="ECO:0000313" key="5">
    <source>
        <dbReference type="EMBL" id="TRL39187.1"/>
    </source>
</evidence>
<protein>
    <submittedName>
        <fullName evidence="5">Sugar transferase</fullName>
    </submittedName>
</protein>
<dbReference type="Proteomes" id="UP000316801">
    <property type="component" value="Unassembled WGS sequence"/>
</dbReference>
<dbReference type="GO" id="GO:0000271">
    <property type="term" value="P:polysaccharide biosynthetic process"/>
    <property type="evidence" value="ECO:0007669"/>
    <property type="project" value="UniProtKB-KW"/>
</dbReference>
<name>A0A549TBD2_9HYPH</name>
<evidence type="ECO:0000313" key="6">
    <source>
        <dbReference type="Proteomes" id="UP000316801"/>
    </source>
</evidence>
<keyword evidence="3" id="KW-0812">Transmembrane</keyword>
<organism evidence="5 6">
    <name type="scientific">Rhizobium straminoryzae</name>
    <dbReference type="NCBI Taxonomy" id="1387186"/>
    <lineage>
        <taxon>Bacteria</taxon>
        <taxon>Pseudomonadati</taxon>
        <taxon>Pseudomonadota</taxon>
        <taxon>Alphaproteobacteria</taxon>
        <taxon>Hyphomicrobiales</taxon>
        <taxon>Rhizobiaceae</taxon>
        <taxon>Rhizobium/Agrobacterium group</taxon>
        <taxon>Rhizobium</taxon>
    </lineage>
</organism>
<keyword evidence="3" id="KW-1133">Transmembrane helix</keyword>
<evidence type="ECO:0000259" key="4">
    <source>
        <dbReference type="Pfam" id="PF02397"/>
    </source>
</evidence>
<dbReference type="InterPro" id="IPR003362">
    <property type="entry name" value="Bact_transf"/>
</dbReference>